<dbReference type="Pfam" id="PF00989">
    <property type="entry name" value="PAS"/>
    <property type="match status" value="2"/>
</dbReference>
<name>A0A5S5DII2_9SPHI</name>
<dbReference type="RefSeq" id="WP_148908663.1">
    <property type="nucleotide sequence ID" value="NZ_VNHX01000010.1"/>
</dbReference>
<evidence type="ECO:0000259" key="11">
    <source>
        <dbReference type="PROSITE" id="PS50113"/>
    </source>
</evidence>
<organism evidence="12 13">
    <name type="scientific">Sphingobacterium allocomposti</name>
    <dbReference type="NCBI Taxonomy" id="415956"/>
    <lineage>
        <taxon>Bacteria</taxon>
        <taxon>Pseudomonadati</taxon>
        <taxon>Bacteroidota</taxon>
        <taxon>Sphingobacteriia</taxon>
        <taxon>Sphingobacteriales</taxon>
        <taxon>Sphingobacteriaceae</taxon>
        <taxon>Sphingobacterium</taxon>
    </lineage>
</organism>
<dbReference type="SMART" id="SM00388">
    <property type="entry name" value="HisKA"/>
    <property type="match status" value="1"/>
</dbReference>
<dbReference type="PROSITE" id="PS50113">
    <property type="entry name" value="PAC"/>
    <property type="match status" value="2"/>
</dbReference>
<evidence type="ECO:0000313" key="13">
    <source>
        <dbReference type="Proteomes" id="UP000325105"/>
    </source>
</evidence>
<dbReference type="SMART" id="SM00091">
    <property type="entry name" value="PAS"/>
    <property type="match status" value="3"/>
</dbReference>
<keyword evidence="3" id="KW-0597">Phosphoprotein</keyword>
<dbReference type="InterPro" id="IPR003661">
    <property type="entry name" value="HisK_dim/P_dom"/>
</dbReference>
<dbReference type="InterPro" id="IPR013767">
    <property type="entry name" value="PAS_fold"/>
</dbReference>
<evidence type="ECO:0000256" key="3">
    <source>
        <dbReference type="ARBA" id="ARBA00022553"/>
    </source>
</evidence>
<feature type="coiled-coil region" evidence="8">
    <location>
        <begin position="137"/>
        <end position="164"/>
    </location>
</feature>
<keyword evidence="4" id="KW-0808">Transferase</keyword>
<dbReference type="GO" id="GO:0016036">
    <property type="term" value="P:cellular response to phosphate starvation"/>
    <property type="evidence" value="ECO:0007669"/>
    <property type="project" value="TreeGrafter"/>
</dbReference>
<dbReference type="SMART" id="SM00387">
    <property type="entry name" value="HATPase_c"/>
    <property type="match status" value="1"/>
</dbReference>
<dbReference type="Pfam" id="PF00512">
    <property type="entry name" value="HisKA"/>
    <property type="match status" value="1"/>
</dbReference>
<feature type="domain" description="PAC" evidence="11">
    <location>
        <begin position="353"/>
        <end position="405"/>
    </location>
</feature>
<dbReference type="Proteomes" id="UP000325105">
    <property type="component" value="Unassembled WGS sequence"/>
</dbReference>
<keyword evidence="8" id="KW-0175">Coiled coil</keyword>
<dbReference type="Gene3D" id="3.30.565.10">
    <property type="entry name" value="Histidine kinase-like ATPase, C-terminal domain"/>
    <property type="match status" value="1"/>
</dbReference>
<keyword evidence="13" id="KW-1185">Reference proteome</keyword>
<comment type="caution">
    <text evidence="12">The sequence shown here is derived from an EMBL/GenBank/DDBJ whole genome shotgun (WGS) entry which is preliminary data.</text>
</comment>
<reference evidence="12 13" key="1">
    <citation type="submission" date="2019-07" db="EMBL/GenBank/DDBJ databases">
        <title>Genomic Encyclopedia of Archaeal and Bacterial Type Strains, Phase II (KMG-II): from individual species to whole genera.</title>
        <authorList>
            <person name="Goeker M."/>
        </authorList>
    </citation>
    <scope>NUCLEOTIDE SEQUENCE [LARGE SCALE GENOMIC DNA]</scope>
    <source>
        <strain evidence="12 13">DSM 18850</strain>
    </source>
</reference>
<dbReference type="PANTHER" id="PTHR45453:SF1">
    <property type="entry name" value="PHOSPHATE REGULON SENSOR PROTEIN PHOR"/>
    <property type="match status" value="1"/>
</dbReference>
<evidence type="ECO:0000256" key="7">
    <source>
        <dbReference type="ARBA" id="ARBA00023136"/>
    </source>
</evidence>
<dbReference type="OrthoDB" id="741455at2"/>
<evidence type="ECO:0000256" key="6">
    <source>
        <dbReference type="ARBA" id="ARBA00023012"/>
    </source>
</evidence>
<dbReference type="InterPro" id="IPR050351">
    <property type="entry name" value="BphY/WalK/GraS-like"/>
</dbReference>
<dbReference type="InterPro" id="IPR001610">
    <property type="entry name" value="PAC"/>
</dbReference>
<evidence type="ECO:0000259" key="9">
    <source>
        <dbReference type="PROSITE" id="PS50109"/>
    </source>
</evidence>
<dbReference type="NCBIfam" id="TIGR00229">
    <property type="entry name" value="sensory_box"/>
    <property type="match status" value="3"/>
</dbReference>
<dbReference type="GO" id="GO:0004721">
    <property type="term" value="F:phosphoprotein phosphatase activity"/>
    <property type="evidence" value="ECO:0007669"/>
    <property type="project" value="TreeGrafter"/>
</dbReference>
<feature type="domain" description="Histidine kinase" evidence="9">
    <location>
        <begin position="409"/>
        <end position="625"/>
    </location>
</feature>
<sequence length="625" mass="70915">MDALKNLLERIELLEAEKDRLSRRVADLDDFVENAPLPLRWVSASGTIIWANQAELDMLGYTKEEYIGSSMNNHHADPKAYEKILALLKSDGSVQNFAASLRRKDGSVKHVLITSNVVIENGEFVRTRCFTKDISDIYEKDERRKRLLQQLEESEERLRLAVDSTKMGTCDWDMQTGAIHISQEGRKVLGLTAHEKIEVDSLLARLDEADRRTLEQKMQTFINNPSGRHLDINLRFYRVNDNSLRWIRFRGTLYFSFQNNPSRFVASILDITDAKLAKENDARLAAIIQSSNDAIVGKTLEGYVTSWNTAAERMFGYKEEEMVGQSILTIIPEDRKDEEDFILSRLRTGESVEHFETKRVTKSGQLIDVSLRISPIKDSEGNIIGISKIARDITEKKQEEQRKNDFVTMVSHEIKTPMTSILAYAQLLSKHLKTNNDGKGLLMSSKVEAQSKKVINMVQDYLSISRLEEGKLELQKEAFELHPLIAEVIEDAILLGSKHRITYTGCDNVIVQADRNKIGQVLTNLIGNAVKYSPLGGDITVQCQKVGSRAKISIRDMGIGISERDQEKLFNRFYRVNNEKARNISGFGIGLYLIAEILRHHNSSIQVDSKEGEGSVFSFELDLIE</sequence>
<dbReference type="InterPro" id="IPR005467">
    <property type="entry name" value="His_kinase_dom"/>
</dbReference>
<dbReference type="PANTHER" id="PTHR45453">
    <property type="entry name" value="PHOSPHATE REGULON SENSOR PROTEIN PHOR"/>
    <property type="match status" value="1"/>
</dbReference>
<evidence type="ECO:0000256" key="5">
    <source>
        <dbReference type="ARBA" id="ARBA00022777"/>
    </source>
</evidence>
<protein>
    <recommendedName>
        <fullName evidence="2">histidine kinase</fullName>
        <ecNumber evidence="2">2.7.13.3</ecNumber>
    </recommendedName>
</protein>
<dbReference type="CDD" id="cd00082">
    <property type="entry name" value="HisKA"/>
    <property type="match status" value="1"/>
</dbReference>
<feature type="domain" description="PAC" evidence="11">
    <location>
        <begin position="230"/>
        <end position="283"/>
    </location>
</feature>
<evidence type="ECO:0000256" key="1">
    <source>
        <dbReference type="ARBA" id="ARBA00000085"/>
    </source>
</evidence>
<accession>A0A5S5DII2</accession>
<keyword evidence="6" id="KW-0902">Two-component regulatory system</keyword>
<dbReference type="FunFam" id="3.30.565.10:FF:000006">
    <property type="entry name" value="Sensor histidine kinase WalK"/>
    <property type="match status" value="1"/>
</dbReference>
<proteinExistence type="predicted"/>
<gene>
    <name evidence="12" type="ORF">BC792_11075</name>
</gene>
<dbReference type="SUPFAM" id="SSF55874">
    <property type="entry name" value="ATPase domain of HSP90 chaperone/DNA topoisomerase II/histidine kinase"/>
    <property type="match status" value="1"/>
</dbReference>
<evidence type="ECO:0000259" key="10">
    <source>
        <dbReference type="PROSITE" id="PS50112"/>
    </source>
</evidence>
<dbReference type="Gene3D" id="1.10.287.130">
    <property type="match status" value="1"/>
</dbReference>
<dbReference type="GO" id="GO:0006355">
    <property type="term" value="P:regulation of DNA-templated transcription"/>
    <property type="evidence" value="ECO:0007669"/>
    <property type="project" value="InterPro"/>
</dbReference>
<dbReference type="EC" id="2.7.13.3" evidence="2"/>
<dbReference type="Pfam" id="PF02518">
    <property type="entry name" value="HATPase_c"/>
    <property type="match status" value="1"/>
</dbReference>
<dbReference type="InterPro" id="IPR036097">
    <property type="entry name" value="HisK_dim/P_sf"/>
</dbReference>
<evidence type="ECO:0000256" key="2">
    <source>
        <dbReference type="ARBA" id="ARBA00012438"/>
    </source>
</evidence>
<evidence type="ECO:0000313" key="12">
    <source>
        <dbReference type="EMBL" id="TYP95747.1"/>
    </source>
</evidence>
<dbReference type="PROSITE" id="PS50109">
    <property type="entry name" value="HIS_KIN"/>
    <property type="match status" value="1"/>
</dbReference>
<dbReference type="InterPro" id="IPR036890">
    <property type="entry name" value="HATPase_C_sf"/>
</dbReference>
<dbReference type="SMART" id="SM00086">
    <property type="entry name" value="PAC"/>
    <property type="match status" value="3"/>
</dbReference>
<dbReference type="InterPro" id="IPR003594">
    <property type="entry name" value="HATPase_dom"/>
</dbReference>
<dbReference type="CDD" id="cd00130">
    <property type="entry name" value="PAS"/>
    <property type="match status" value="3"/>
</dbReference>
<evidence type="ECO:0000256" key="8">
    <source>
        <dbReference type="SAM" id="Coils"/>
    </source>
</evidence>
<evidence type="ECO:0000256" key="4">
    <source>
        <dbReference type="ARBA" id="ARBA00022679"/>
    </source>
</evidence>
<comment type="catalytic activity">
    <reaction evidence="1">
        <text>ATP + protein L-histidine = ADP + protein N-phospho-L-histidine.</text>
        <dbReference type="EC" id="2.7.13.3"/>
    </reaction>
</comment>
<feature type="domain" description="PAS" evidence="10">
    <location>
        <begin position="154"/>
        <end position="225"/>
    </location>
</feature>
<dbReference type="AlphaFoldDB" id="A0A5S5DII2"/>
<dbReference type="GO" id="GO:0005886">
    <property type="term" value="C:plasma membrane"/>
    <property type="evidence" value="ECO:0007669"/>
    <property type="project" value="TreeGrafter"/>
</dbReference>
<dbReference type="SUPFAM" id="SSF47384">
    <property type="entry name" value="Homodimeric domain of signal transducing histidine kinase"/>
    <property type="match status" value="1"/>
</dbReference>
<dbReference type="InterPro" id="IPR004358">
    <property type="entry name" value="Sig_transdc_His_kin-like_C"/>
</dbReference>
<feature type="domain" description="PAS" evidence="10">
    <location>
        <begin position="24"/>
        <end position="89"/>
    </location>
</feature>
<dbReference type="EMBL" id="VNHX01000010">
    <property type="protein sequence ID" value="TYP95747.1"/>
    <property type="molecule type" value="Genomic_DNA"/>
</dbReference>
<dbReference type="InterPro" id="IPR035965">
    <property type="entry name" value="PAS-like_dom_sf"/>
</dbReference>
<dbReference type="GO" id="GO:0000155">
    <property type="term" value="F:phosphorelay sensor kinase activity"/>
    <property type="evidence" value="ECO:0007669"/>
    <property type="project" value="InterPro"/>
</dbReference>
<dbReference type="InterPro" id="IPR000700">
    <property type="entry name" value="PAS-assoc_C"/>
</dbReference>
<dbReference type="Gene3D" id="3.30.450.20">
    <property type="entry name" value="PAS domain"/>
    <property type="match status" value="3"/>
</dbReference>
<keyword evidence="5" id="KW-0418">Kinase</keyword>
<dbReference type="PROSITE" id="PS50112">
    <property type="entry name" value="PAS"/>
    <property type="match status" value="3"/>
</dbReference>
<feature type="domain" description="PAS" evidence="10">
    <location>
        <begin position="280"/>
        <end position="349"/>
    </location>
</feature>
<dbReference type="InterPro" id="IPR000014">
    <property type="entry name" value="PAS"/>
</dbReference>
<dbReference type="PRINTS" id="PR00344">
    <property type="entry name" value="BCTRLSENSOR"/>
</dbReference>
<keyword evidence="7" id="KW-0472">Membrane</keyword>
<dbReference type="SUPFAM" id="SSF55785">
    <property type="entry name" value="PYP-like sensor domain (PAS domain)"/>
    <property type="match status" value="3"/>
</dbReference>
<feature type="coiled-coil region" evidence="8">
    <location>
        <begin position="4"/>
        <end position="31"/>
    </location>
</feature>